<accession>B5LWD0</accession>
<dbReference type="EMBL" id="EU916176">
    <property type="protein sequence ID" value="ACH46793.1"/>
    <property type="molecule type" value="Genomic_DNA"/>
</dbReference>
<dbReference type="GeneID" id="6804824"/>
<evidence type="ECO:0000256" key="1">
    <source>
        <dbReference type="SAM" id="MobiDB-lite"/>
    </source>
</evidence>
<name>B5LWD0_9PHYC</name>
<dbReference type="KEGG" id="vg:6804824"/>
<sequence>MAENRVYTVLDTTLISEAAGARAKASIRSKGTPNQAGAQYAKLVFKSKGGKYPRVVVLSRAGTAHRLAVKKTGPSSFTAVTTSTRCLDKYDKYQKMCVTRISNLQRQLTNAKKRKTASTRALAVKQTALAKAQERKKDSNPQSKAHYNAVISVESWKAKIARGKTTLKNIDASIKKLDREINSLKTKRTKAVAKKTPAKKTVSKRVTRSMSNRVAAGGYESEYESDTDYEYDDDGYSYEPDFF</sequence>
<evidence type="ECO:0000313" key="2">
    <source>
        <dbReference type="EMBL" id="ACH46793.1"/>
    </source>
</evidence>
<feature type="compositionally biased region" description="Acidic residues" evidence="1">
    <location>
        <begin position="221"/>
        <end position="243"/>
    </location>
</feature>
<feature type="region of interest" description="Disordered" evidence="1">
    <location>
        <begin position="193"/>
        <end position="243"/>
    </location>
</feature>
<proteinExistence type="predicted"/>
<organism evidence="2 3">
    <name type="scientific">Feldmannia species virus</name>
    <dbReference type="NCBI Taxonomy" id="39420"/>
    <lineage>
        <taxon>Viruses</taxon>
        <taxon>Varidnaviria</taxon>
        <taxon>Bamfordvirae</taxon>
        <taxon>Nucleocytoviricota</taxon>
        <taxon>Megaviricetes</taxon>
        <taxon>Algavirales</taxon>
        <taxon>Phycodnaviridae</taxon>
        <taxon>Phaeovirus</taxon>
        <taxon>Phaeovirus feldmanniae</taxon>
    </lineage>
</organism>
<reference evidence="2 3" key="1">
    <citation type="journal article" date="2009" name="Virology">
        <title>Genomic analysis of the smallest giant virus--Feldmannia sp. virus 158.</title>
        <authorList>
            <person name="Schroeder D.C."/>
            <person name="Park Y."/>
            <person name="Yoon H.M."/>
            <person name="Lee Y.S."/>
            <person name="Kang S.W."/>
            <person name="Meints R.H."/>
            <person name="Ivey R.G."/>
            <person name="Choi T.J."/>
        </authorList>
    </citation>
    <scope>NUCLEOTIDE SEQUENCE [LARGE SCALE GENOMIC DNA]</scope>
    <source>
        <strain evidence="2">FsV-158</strain>
    </source>
</reference>
<evidence type="ECO:0000313" key="3">
    <source>
        <dbReference type="Proteomes" id="UP000204092"/>
    </source>
</evidence>
<dbReference type="RefSeq" id="YP_002154663.1">
    <property type="nucleotide sequence ID" value="NC_011183.1"/>
</dbReference>
<feature type="compositionally biased region" description="Basic residues" evidence="1">
    <location>
        <begin position="193"/>
        <end position="207"/>
    </location>
</feature>
<protein>
    <submittedName>
        <fullName evidence="2">Uncharacterized protein</fullName>
    </submittedName>
</protein>
<dbReference type="Proteomes" id="UP000204092">
    <property type="component" value="Segment"/>
</dbReference>
<keyword evidence="3" id="KW-1185">Reference proteome</keyword>